<accession>A0A920CLF2</accession>
<proteinExistence type="predicted"/>
<name>A0A920CLF2_9BACL</name>
<protein>
    <recommendedName>
        <fullName evidence="3">SUKH-3 immunity protein</fullName>
    </recommendedName>
</protein>
<dbReference type="InterPro" id="IPR025850">
    <property type="entry name" value="SUKH-3"/>
</dbReference>
<sequence length="140" mass="15763">MNISNETLKILTDSGWYEGRKIDIKEFKNNLEENGYTVFQSVKDFIEEFGDLVLKDTINEEVHDTSVKFTSYYANGSFKSEENYAQERLVPVGKIDSDYLILFVSESGKVYCSTGKLGDSAMEAWENLISGNGGTPWGES</sequence>
<dbReference type="Pfam" id="PF14433">
    <property type="entry name" value="SUKH-3"/>
    <property type="match status" value="1"/>
</dbReference>
<organism evidence="1 2">
    <name type="scientific">Paenibacillus apis</name>
    <dbReference type="NCBI Taxonomy" id="1792174"/>
    <lineage>
        <taxon>Bacteria</taxon>
        <taxon>Bacillati</taxon>
        <taxon>Bacillota</taxon>
        <taxon>Bacilli</taxon>
        <taxon>Bacillales</taxon>
        <taxon>Paenibacillaceae</taxon>
        <taxon>Paenibacillus</taxon>
    </lineage>
</organism>
<dbReference type="AlphaFoldDB" id="A0A920CLF2"/>
<evidence type="ECO:0000313" key="2">
    <source>
        <dbReference type="Proteomes" id="UP000678895"/>
    </source>
</evidence>
<dbReference type="RefSeq" id="WP_301628504.1">
    <property type="nucleotide sequence ID" value="NZ_BORS01000010.1"/>
</dbReference>
<dbReference type="EMBL" id="BORS01000010">
    <property type="protein sequence ID" value="GIO43405.1"/>
    <property type="molecule type" value="Genomic_DNA"/>
</dbReference>
<evidence type="ECO:0000313" key="1">
    <source>
        <dbReference type="EMBL" id="GIO43405.1"/>
    </source>
</evidence>
<comment type="caution">
    <text evidence="1">The sequence shown here is derived from an EMBL/GenBank/DDBJ whole genome shotgun (WGS) entry which is preliminary data.</text>
</comment>
<dbReference type="Proteomes" id="UP000678895">
    <property type="component" value="Unassembled WGS sequence"/>
</dbReference>
<evidence type="ECO:0008006" key="3">
    <source>
        <dbReference type="Google" id="ProtNLM"/>
    </source>
</evidence>
<gene>
    <name evidence="1" type="ORF">J41TS4_31630</name>
</gene>
<reference evidence="1" key="1">
    <citation type="submission" date="2021-03" db="EMBL/GenBank/DDBJ databases">
        <title>Antimicrobial resistance genes in bacteria isolated from Japanese honey, and their potential for conferring macrolide and lincosamide resistance in the American foulbrood pathogen Paenibacillus larvae.</title>
        <authorList>
            <person name="Okamoto M."/>
            <person name="Kumagai M."/>
            <person name="Kanamori H."/>
            <person name="Takamatsu D."/>
        </authorList>
    </citation>
    <scope>NUCLEOTIDE SEQUENCE</scope>
    <source>
        <strain evidence="1">J41TS4</strain>
    </source>
</reference>
<keyword evidence="2" id="KW-1185">Reference proteome</keyword>